<keyword evidence="1" id="KW-0732">Signal</keyword>
<keyword evidence="4" id="KW-1185">Reference proteome</keyword>
<dbReference type="AlphaFoldDB" id="A0A7W2M400"/>
<dbReference type="InterPro" id="IPR037682">
    <property type="entry name" value="TonB_C"/>
</dbReference>
<dbReference type="Pfam" id="PF03544">
    <property type="entry name" value="TonB_C"/>
    <property type="match status" value="1"/>
</dbReference>
<dbReference type="PANTHER" id="PTHR33706:SF1">
    <property type="entry name" value="TPR REPEAT PROTEIN"/>
    <property type="match status" value="1"/>
</dbReference>
<proteinExistence type="predicted"/>
<dbReference type="Gene3D" id="3.90.930.1">
    <property type="match status" value="1"/>
</dbReference>
<dbReference type="SUPFAM" id="SSF74653">
    <property type="entry name" value="TolA/TonB C-terminal domain"/>
    <property type="match status" value="1"/>
</dbReference>
<evidence type="ECO:0000256" key="1">
    <source>
        <dbReference type="SAM" id="SignalP"/>
    </source>
</evidence>
<dbReference type="PANTHER" id="PTHR33706">
    <property type="entry name" value="MORN VARIANT REPEAT PROTEIN"/>
    <property type="match status" value="1"/>
</dbReference>
<dbReference type="Pfam" id="PF07661">
    <property type="entry name" value="MORN_2"/>
    <property type="match status" value="6"/>
</dbReference>
<dbReference type="Gene3D" id="3.30.1150.10">
    <property type="match status" value="1"/>
</dbReference>
<dbReference type="RefSeq" id="WP_182203654.1">
    <property type="nucleotide sequence ID" value="NZ_JACGLT010000003.1"/>
</dbReference>
<sequence>MIKRFIILIVLTSFQFSYAQEDGSFKEFFEDGQFKTEGQYKNKKKDGVWKSYHPNGQLSKVYTYVDGKRSREYTAFFKDGKMSGETKKINNEYLTKEYYEDGTIFYERILPDGFYKEYLENGDLKIESNYVDGELSGIWKQYYNAGELEWIVHYKNGYREGDYQNFYTNGQIKLEGRFRKDKKDGVEKRYLKNGQLVWTGNYKADKLHKKWVQYDAAGKVLETLKFDHGRALTSGATALLTPTMVPEGALEKVPVYPGCENKLSNRDLSRCMSDKLSQFVRTKFNPNVALGLGLNQTQRILVKFEINKNGKAVNGKARGSHPVLEREAVWVIDLLPKMQPGIQRGKPIVVPYSFPIVFNPGEKKSNR</sequence>
<feature type="domain" description="TonB C-terminal" evidence="2">
    <location>
        <begin position="299"/>
        <end position="359"/>
    </location>
</feature>
<evidence type="ECO:0000259" key="2">
    <source>
        <dbReference type="Pfam" id="PF03544"/>
    </source>
</evidence>
<evidence type="ECO:0000313" key="3">
    <source>
        <dbReference type="EMBL" id="MBA6152281.1"/>
    </source>
</evidence>
<name>A0A7W2M400_9FLAO</name>
<feature type="signal peptide" evidence="1">
    <location>
        <begin position="1"/>
        <end position="19"/>
    </location>
</feature>
<protein>
    <submittedName>
        <fullName evidence="3">Energy transducer TonB</fullName>
    </submittedName>
</protein>
<dbReference type="Proteomes" id="UP000541857">
    <property type="component" value="Unassembled WGS sequence"/>
</dbReference>
<dbReference type="Gene3D" id="2.20.110.10">
    <property type="entry name" value="Histone H3 K4-specific methyltransferase SET7/9 N-terminal domain"/>
    <property type="match status" value="2"/>
</dbReference>
<comment type="caution">
    <text evidence="3">The sequence shown here is derived from an EMBL/GenBank/DDBJ whole genome shotgun (WGS) entry which is preliminary data.</text>
</comment>
<dbReference type="InterPro" id="IPR011652">
    <property type="entry name" value="MORN_2"/>
</dbReference>
<evidence type="ECO:0000313" key="4">
    <source>
        <dbReference type="Proteomes" id="UP000541857"/>
    </source>
</evidence>
<dbReference type="GO" id="GO:0055085">
    <property type="term" value="P:transmembrane transport"/>
    <property type="evidence" value="ECO:0007669"/>
    <property type="project" value="InterPro"/>
</dbReference>
<organism evidence="3 4">
    <name type="scientific">Gelidibacter maritimus</name>
    <dbReference type="NCBI Taxonomy" id="2761487"/>
    <lineage>
        <taxon>Bacteria</taxon>
        <taxon>Pseudomonadati</taxon>
        <taxon>Bacteroidota</taxon>
        <taxon>Flavobacteriia</taxon>
        <taxon>Flavobacteriales</taxon>
        <taxon>Flavobacteriaceae</taxon>
        <taxon>Gelidibacter</taxon>
    </lineage>
</organism>
<feature type="chain" id="PRO_5031411406" evidence="1">
    <location>
        <begin position="20"/>
        <end position="367"/>
    </location>
</feature>
<dbReference type="SUPFAM" id="SSF82185">
    <property type="entry name" value="Histone H3 K4-specific methyltransferase SET7/9 N-terminal domain"/>
    <property type="match status" value="2"/>
</dbReference>
<gene>
    <name evidence="3" type="ORF">H3Z82_06025</name>
</gene>
<dbReference type="EMBL" id="JACGLT010000003">
    <property type="protein sequence ID" value="MBA6152281.1"/>
    <property type="molecule type" value="Genomic_DNA"/>
</dbReference>
<reference evidence="3 4" key="1">
    <citation type="submission" date="2020-07" db="EMBL/GenBank/DDBJ databases">
        <title>Bacterium isolated from marine sediment.</title>
        <authorList>
            <person name="Shang D."/>
        </authorList>
    </citation>
    <scope>NUCLEOTIDE SEQUENCE [LARGE SCALE GENOMIC DNA]</scope>
    <source>
        <strain evidence="3 4">F6074</strain>
    </source>
</reference>
<accession>A0A7W2M400</accession>